<feature type="compositionally biased region" description="Low complexity" evidence="1">
    <location>
        <begin position="51"/>
        <end position="65"/>
    </location>
</feature>
<dbReference type="Proteomes" id="UP001321473">
    <property type="component" value="Unassembled WGS sequence"/>
</dbReference>
<keyword evidence="4" id="KW-1185">Reference proteome</keyword>
<evidence type="ECO:0000256" key="1">
    <source>
        <dbReference type="SAM" id="MobiDB-lite"/>
    </source>
</evidence>
<name>A0AAQ4E7A1_AMBAM</name>
<keyword evidence="2" id="KW-0472">Membrane</keyword>
<evidence type="ECO:0000256" key="2">
    <source>
        <dbReference type="SAM" id="Phobius"/>
    </source>
</evidence>
<dbReference type="EMBL" id="JARKHS020020908">
    <property type="protein sequence ID" value="KAK8770573.1"/>
    <property type="molecule type" value="Genomic_DNA"/>
</dbReference>
<evidence type="ECO:0000313" key="3">
    <source>
        <dbReference type="EMBL" id="KAK8770573.1"/>
    </source>
</evidence>
<evidence type="ECO:0000313" key="4">
    <source>
        <dbReference type="Proteomes" id="UP001321473"/>
    </source>
</evidence>
<protein>
    <submittedName>
        <fullName evidence="3">Uncharacterized protein</fullName>
    </submittedName>
</protein>
<proteinExistence type="predicted"/>
<feature type="compositionally biased region" description="Basic residues" evidence="1">
    <location>
        <begin position="103"/>
        <end position="112"/>
    </location>
</feature>
<feature type="region of interest" description="Disordered" evidence="1">
    <location>
        <begin position="48"/>
        <end position="124"/>
    </location>
</feature>
<comment type="caution">
    <text evidence="3">The sequence shown here is derived from an EMBL/GenBank/DDBJ whole genome shotgun (WGS) entry which is preliminary data.</text>
</comment>
<sequence>MLRGLAIKSFEVLREFAGTGDGGWRVEASWGCVICWRRLASLAAAGEHRGAAGSPGRSGFAAAAGAGPGRLSRQRGRGVQPESPVAGCRQGRGCPEHLARARLPGRRRRRQQQRRDSAGGVARGPAGPVTCVEASFTCPAFMKQLCAGVFVCLRGDRYLPTTLPQSMFVETVLTNTFTFLLFCSIVGLVFHASQ</sequence>
<reference evidence="3 4" key="1">
    <citation type="journal article" date="2023" name="Arcadia Sci">
        <title>De novo assembly of a long-read Amblyomma americanum tick genome.</title>
        <authorList>
            <person name="Chou S."/>
            <person name="Poskanzer K.E."/>
            <person name="Rollins M."/>
            <person name="Thuy-Boun P.S."/>
        </authorList>
    </citation>
    <scope>NUCLEOTIDE SEQUENCE [LARGE SCALE GENOMIC DNA]</scope>
    <source>
        <strain evidence="3">F_SG_1</strain>
        <tissue evidence="3">Salivary glands</tissue>
    </source>
</reference>
<gene>
    <name evidence="3" type="ORF">V5799_012963</name>
</gene>
<accession>A0AAQ4E7A1</accession>
<organism evidence="3 4">
    <name type="scientific">Amblyomma americanum</name>
    <name type="common">Lone star tick</name>
    <dbReference type="NCBI Taxonomy" id="6943"/>
    <lineage>
        <taxon>Eukaryota</taxon>
        <taxon>Metazoa</taxon>
        <taxon>Ecdysozoa</taxon>
        <taxon>Arthropoda</taxon>
        <taxon>Chelicerata</taxon>
        <taxon>Arachnida</taxon>
        <taxon>Acari</taxon>
        <taxon>Parasitiformes</taxon>
        <taxon>Ixodida</taxon>
        <taxon>Ixodoidea</taxon>
        <taxon>Ixodidae</taxon>
        <taxon>Amblyomminae</taxon>
        <taxon>Amblyomma</taxon>
    </lineage>
</organism>
<dbReference type="AlphaFoldDB" id="A0AAQ4E7A1"/>
<keyword evidence="2" id="KW-0812">Transmembrane</keyword>
<keyword evidence="2" id="KW-1133">Transmembrane helix</keyword>
<feature type="transmembrane region" description="Helical" evidence="2">
    <location>
        <begin position="172"/>
        <end position="192"/>
    </location>
</feature>